<dbReference type="Gene3D" id="1.10.260.40">
    <property type="entry name" value="lambda repressor-like DNA-binding domains"/>
    <property type="match status" value="1"/>
</dbReference>
<dbReference type="PRINTS" id="PR00036">
    <property type="entry name" value="HTHLACI"/>
</dbReference>
<dbReference type="PANTHER" id="PTHR30146">
    <property type="entry name" value="LACI-RELATED TRANSCRIPTIONAL REPRESSOR"/>
    <property type="match status" value="1"/>
</dbReference>
<accession>A0A0J6FYN8</accession>
<dbReference type="PANTHER" id="PTHR30146:SF95">
    <property type="entry name" value="RIBOSE OPERON REPRESSOR"/>
    <property type="match status" value="1"/>
</dbReference>
<gene>
    <name evidence="7" type="ORF">AB986_09950</name>
</gene>
<organism evidence="7 8">
    <name type="scientific">Guptibacillus hwajinpoensis</name>
    <dbReference type="NCBI Taxonomy" id="208199"/>
    <lineage>
        <taxon>Bacteria</taxon>
        <taxon>Bacillati</taxon>
        <taxon>Bacillota</taxon>
        <taxon>Bacilli</taxon>
        <taxon>Bacillales</taxon>
        <taxon>Guptibacillaceae</taxon>
        <taxon>Guptibacillus</taxon>
    </lineage>
</organism>
<evidence type="ECO:0000313" key="7">
    <source>
        <dbReference type="EMBL" id="KMM39492.1"/>
    </source>
</evidence>
<dbReference type="Proteomes" id="UP000035996">
    <property type="component" value="Unassembled WGS sequence"/>
</dbReference>
<evidence type="ECO:0000256" key="2">
    <source>
        <dbReference type="ARBA" id="ARBA00022491"/>
    </source>
</evidence>
<keyword evidence="8" id="KW-1185">Reference proteome</keyword>
<dbReference type="OrthoDB" id="9796186at2"/>
<dbReference type="RefSeq" id="WP_048310663.1">
    <property type="nucleotide sequence ID" value="NZ_CP119526.1"/>
</dbReference>
<dbReference type="PATRIC" id="fig|157733.3.peg.4298"/>
<dbReference type="CDD" id="cd06291">
    <property type="entry name" value="PBP1_Qymf-like"/>
    <property type="match status" value="1"/>
</dbReference>
<dbReference type="InterPro" id="IPR000843">
    <property type="entry name" value="HTH_LacI"/>
</dbReference>
<dbReference type="Pfam" id="PF13377">
    <property type="entry name" value="Peripla_BP_3"/>
    <property type="match status" value="1"/>
</dbReference>
<dbReference type="Pfam" id="PF00356">
    <property type="entry name" value="LacI"/>
    <property type="match status" value="1"/>
</dbReference>
<reference evidence="7" key="1">
    <citation type="submission" date="2015-06" db="EMBL/GenBank/DDBJ databases">
        <authorList>
            <person name="Liu B."/>
            <person name="Wang J."/>
            <person name="Zhu Y."/>
            <person name="Liu G."/>
            <person name="Chen Q."/>
            <person name="Zheng C."/>
            <person name="Che J."/>
            <person name="Ge C."/>
            <person name="Shi H."/>
            <person name="Pan Z."/>
            <person name="Liu X."/>
        </authorList>
    </citation>
    <scope>NUCLEOTIDE SEQUENCE [LARGE SCALE GENOMIC DNA]</scope>
    <source>
        <strain evidence="7">DSM 16346</strain>
    </source>
</reference>
<evidence type="ECO:0000256" key="3">
    <source>
        <dbReference type="ARBA" id="ARBA00023015"/>
    </source>
</evidence>
<keyword evidence="3" id="KW-0805">Transcription regulation</keyword>
<dbReference type="FunFam" id="1.10.260.40:FF:000002">
    <property type="entry name" value="HTH-type transcriptional repressor PurR"/>
    <property type="match status" value="1"/>
</dbReference>
<dbReference type="PROSITE" id="PS50932">
    <property type="entry name" value="HTH_LACI_2"/>
    <property type="match status" value="1"/>
</dbReference>
<proteinExistence type="predicted"/>
<dbReference type="SMART" id="SM00354">
    <property type="entry name" value="HTH_LACI"/>
    <property type="match status" value="1"/>
</dbReference>
<keyword evidence="4" id="KW-0238">DNA-binding</keyword>
<dbReference type="InterPro" id="IPR046335">
    <property type="entry name" value="LacI/GalR-like_sensor"/>
</dbReference>
<evidence type="ECO:0000256" key="5">
    <source>
        <dbReference type="ARBA" id="ARBA00023163"/>
    </source>
</evidence>
<evidence type="ECO:0000313" key="8">
    <source>
        <dbReference type="Proteomes" id="UP000035996"/>
    </source>
</evidence>
<evidence type="ECO:0000259" key="6">
    <source>
        <dbReference type="PROSITE" id="PS50932"/>
    </source>
</evidence>
<dbReference type="EMBL" id="LELK01000001">
    <property type="protein sequence ID" value="KMM39492.1"/>
    <property type="molecule type" value="Genomic_DNA"/>
</dbReference>
<dbReference type="GO" id="GO:0003700">
    <property type="term" value="F:DNA-binding transcription factor activity"/>
    <property type="evidence" value="ECO:0007669"/>
    <property type="project" value="TreeGrafter"/>
</dbReference>
<feature type="domain" description="HTH lacI-type" evidence="6">
    <location>
        <begin position="2"/>
        <end position="56"/>
    </location>
</feature>
<dbReference type="STRING" id="157733.AB986_09950"/>
<comment type="caution">
    <text evidence="7">The sequence shown here is derived from an EMBL/GenBank/DDBJ whole genome shotgun (WGS) entry which is preliminary data.</text>
</comment>
<dbReference type="CDD" id="cd01392">
    <property type="entry name" value="HTH_LacI"/>
    <property type="match status" value="1"/>
</dbReference>
<name>A0A0J6FYN8_9BACL</name>
<keyword evidence="2" id="KW-0678">Repressor</keyword>
<dbReference type="Gene3D" id="3.40.50.2300">
    <property type="match status" value="2"/>
</dbReference>
<keyword evidence="5" id="KW-0804">Transcription</keyword>
<dbReference type="PROSITE" id="PS00356">
    <property type="entry name" value="HTH_LACI_1"/>
    <property type="match status" value="1"/>
</dbReference>
<dbReference type="InterPro" id="IPR010982">
    <property type="entry name" value="Lambda_DNA-bd_dom_sf"/>
</dbReference>
<dbReference type="SUPFAM" id="SSF53822">
    <property type="entry name" value="Periplasmic binding protein-like I"/>
    <property type="match status" value="1"/>
</dbReference>
<dbReference type="InterPro" id="IPR028082">
    <property type="entry name" value="Peripla_BP_I"/>
</dbReference>
<dbReference type="SUPFAM" id="SSF47413">
    <property type="entry name" value="lambda repressor-like DNA-binding domains"/>
    <property type="match status" value="1"/>
</dbReference>
<dbReference type="GO" id="GO:0000976">
    <property type="term" value="F:transcription cis-regulatory region binding"/>
    <property type="evidence" value="ECO:0007669"/>
    <property type="project" value="TreeGrafter"/>
</dbReference>
<sequence length="329" mass="36571">MATIRDVAKEAGVSVATVSRVLNDNGYVGVETRKRVLETIERLNYSPNEVARSLYKRKSRLIGLLLPDITNPFFPQLARGVEDEVNQAGFRLLLGNSDEEATKELDYIQTFEQNHVVGIISATNNTDRENYENIDLPVVFLDRTSKHHPSVFADGREGGRLAARALIDRGSTKITLIKGPAHVQPAQDRFQGALAELSKAAVDFSVLGTTSYAFEEAKTWAEELFTKHPETDGVIASNDIVGIAILHEALRLGKSIPDELQIIGFDDIPLSSLSYPSLSTIRQPAYEMGKEAAKLLIRMIKKEQEIDQMIQLPVSLIERNTTRKVDKDE</sequence>
<evidence type="ECO:0000256" key="4">
    <source>
        <dbReference type="ARBA" id="ARBA00023125"/>
    </source>
</evidence>
<protein>
    <recommendedName>
        <fullName evidence="1">Catabolite control protein A</fullName>
    </recommendedName>
</protein>
<evidence type="ECO:0000256" key="1">
    <source>
        <dbReference type="ARBA" id="ARBA00019435"/>
    </source>
</evidence>
<dbReference type="AlphaFoldDB" id="A0A0J6FYN8"/>